<evidence type="ECO:0000256" key="8">
    <source>
        <dbReference type="SAM" id="MobiDB-lite"/>
    </source>
</evidence>
<comment type="similarity">
    <text evidence="2">Belongs to the PC-esterase family. TBL subfamily.</text>
</comment>
<feature type="domain" description="Trichome birefringence-like C-terminal" evidence="9">
    <location>
        <begin position="192"/>
        <end position="267"/>
    </location>
</feature>
<evidence type="ECO:0000313" key="12">
    <source>
        <dbReference type="Proteomes" id="UP000287651"/>
    </source>
</evidence>
<accession>A0A426Z824</accession>
<dbReference type="Pfam" id="PF13839">
    <property type="entry name" value="PC-Esterase"/>
    <property type="match status" value="1"/>
</dbReference>
<dbReference type="PANTHER" id="PTHR32285">
    <property type="entry name" value="PROTEIN TRICHOME BIREFRINGENCE-LIKE 9-RELATED"/>
    <property type="match status" value="1"/>
</dbReference>
<comment type="caution">
    <text evidence="11">The sequence shown here is derived from an EMBL/GenBank/DDBJ whole genome shotgun (WGS) entry which is preliminary data.</text>
</comment>
<organism evidence="11 12">
    <name type="scientific">Ensete ventricosum</name>
    <name type="common">Abyssinian banana</name>
    <name type="synonym">Musa ensete</name>
    <dbReference type="NCBI Taxonomy" id="4639"/>
    <lineage>
        <taxon>Eukaryota</taxon>
        <taxon>Viridiplantae</taxon>
        <taxon>Streptophyta</taxon>
        <taxon>Embryophyta</taxon>
        <taxon>Tracheophyta</taxon>
        <taxon>Spermatophyta</taxon>
        <taxon>Magnoliopsida</taxon>
        <taxon>Liliopsida</taxon>
        <taxon>Zingiberales</taxon>
        <taxon>Musaceae</taxon>
        <taxon>Ensete</taxon>
    </lineage>
</organism>
<dbReference type="Pfam" id="PF14416">
    <property type="entry name" value="PMR5N"/>
    <property type="match status" value="1"/>
</dbReference>
<evidence type="ECO:0000313" key="11">
    <source>
        <dbReference type="EMBL" id="RRT60105.1"/>
    </source>
</evidence>
<evidence type="ECO:0000256" key="2">
    <source>
        <dbReference type="ARBA" id="ARBA00007727"/>
    </source>
</evidence>
<feature type="domain" description="Trichome birefringence-like N-terminal" evidence="10">
    <location>
        <begin position="106"/>
        <end position="161"/>
    </location>
</feature>
<evidence type="ECO:0000256" key="3">
    <source>
        <dbReference type="ARBA" id="ARBA00022692"/>
    </source>
</evidence>
<dbReference type="GO" id="GO:0000139">
    <property type="term" value="C:Golgi membrane"/>
    <property type="evidence" value="ECO:0007669"/>
    <property type="project" value="UniProtKB-SubCell"/>
</dbReference>
<evidence type="ECO:0000256" key="4">
    <source>
        <dbReference type="ARBA" id="ARBA00022968"/>
    </source>
</evidence>
<feature type="region of interest" description="Disordered" evidence="8">
    <location>
        <begin position="55"/>
        <end position="75"/>
    </location>
</feature>
<evidence type="ECO:0000256" key="7">
    <source>
        <dbReference type="ARBA" id="ARBA00023136"/>
    </source>
</evidence>
<proteinExistence type="inferred from homology"/>
<evidence type="ECO:0000259" key="9">
    <source>
        <dbReference type="Pfam" id="PF13839"/>
    </source>
</evidence>
<name>A0A426Z824_ENSVE</name>
<keyword evidence="7" id="KW-0472">Membrane</keyword>
<comment type="subcellular location">
    <subcellularLocation>
        <location evidence="1">Golgi apparatus membrane</location>
        <topology evidence="1">Single-pass type II membrane protein</topology>
    </subcellularLocation>
</comment>
<dbReference type="EMBL" id="AMZH03007927">
    <property type="protein sequence ID" value="RRT60105.1"/>
    <property type="molecule type" value="Genomic_DNA"/>
</dbReference>
<dbReference type="InterPro" id="IPR029962">
    <property type="entry name" value="TBL"/>
</dbReference>
<evidence type="ECO:0000256" key="6">
    <source>
        <dbReference type="ARBA" id="ARBA00023034"/>
    </source>
</evidence>
<evidence type="ECO:0000259" key="10">
    <source>
        <dbReference type="Pfam" id="PF14416"/>
    </source>
</evidence>
<keyword evidence="3" id="KW-0812">Transmembrane</keyword>
<evidence type="ECO:0000256" key="5">
    <source>
        <dbReference type="ARBA" id="ARBA00022989"/>
    </source>
</evidence>
<keyword evidence="6" id="KW-0333">Golgi apparatus</keyword>
<evidence type="ECO:0000256" key="1">
    <source>
        <dbReference type="ARBA" id="ARBA00004323"/>
    </source>
</evidence>
<dbReference type="PANTHER" id="PTHR32285:SF8">
    <property type="entry name" value="PROTEIN TRICHOME BIREFRINGENCE-LIKE 5"/>
    <property type="match status" value="1"/>
</dbReference>
<keyword evidence="5" id="KW-1133">Transmembrane helix</keyword>
<dbReference type="AlphaFoldDB" id="A0A426Z824"/>
<dbReference type="InterPro" id="IPR026057">
    <property type="entry name" value="TBL_C"/>
</dbReference>
<reference evidence="11 12" key="1">
    <citation type="journal article" date="2014" name="Agronomy (Basel)">
        <title>A Draft Genome Sequence for Ensete ventricosum, the Drought-Tolerant Tree Against Hunger.</title>
        <authorList>
            <person name="Harrison J."/>
            <person name="Moore K.A."/>
            <person name="Paszkiewicz K."/>
            <person name="Jones T."/>
            <person name="Grant M."/>
            <person name="Ambacheew D."/>
            <person name="Muzemil S."/>
            <person name="Studholme D.J."/>
        </authorList>
    </citation>
    <scope>NUCLEOTIDE SEQUENCE [LARGE SCALE GENOMIC DNA]</scope>
</reference>
<keyword evidence="4" id="KW-0735">Signal-anchor</keyword>
<gene>
    <name evidence="11" type="ORF">B296_00041754</name>
</gene>
<dbReference type="InterPro" id="IPR025846">
    <property type="entry name" value="TBL_N"/>
</dbReference>
<sequence length="279" mass="31437">MAPSSSSSLLSHAKRRRTVAVAAASCAAALLSLFLLVIAPQRVLNSPLSLFSELSVSPSPPRPRSKAASLPQVPADKPLSEAEIFRSPKAAVEPPPVAEEARTREERCDLYQGRWERDEEGQYPLYQPGSCPYVDEAYSCHENGRQDRGYLRWRWKPDGCDLPRCRPHHLLASFSDPSLRIYSSLVAKLPKNNYPLKMKIVDKVISRMHVPVVLLNVTKLTNYRKDGHPSIYGKKLTDGAKVSKRRQDCSHWCLPGIPDSWNELIYATLVLKQHPHYFT</sequence>
<protein>
    <submittedName>
        <fullName evidence="11">Uncharacterized protein</fullName>
    </submittedName>
</protein>
<dbReference type="GO" id="GO:1990538">
    <property type="term" value="F:xylan O-acetyltransferase activity"/>
    <property type="evidence" value="ECO:0007669"/>
    <property type="project" value="UniProtKB-ARBA"/>
</dbReference>
<dbReference type="Proteomes" id="UP000287651">
    <property type="component" value="Unassembled WGS sequence"/>
</dbReference>